<dbReference type="EMBL" id="JAJUBC010000014">
    <property type="protein sequence ID" value="MDD1794180.1"/>
    <property type="molecule type" value="Genomic_DNA"/>
</dbReference>
<evidence type="ECO:0000256" key="2">
    <source>
        <dbReference type="ARBA" id="ARBA00022643"/>
    </source>
</evidence>
<evidence type="ECO:0000256" key="1">
    <source>
        <dbReference type="ARBA" id="ARBA00022630"/>
    </source>
</evidence>
<dbReference type="Proteomes" id="UP001149400">
    <property type="component" value="Unassembled WGS sequence"/>
</dbReference>
<dbReference type="SUPFAM" id="SSF52218">
    <property type="entry name" value="Flavoproteins"/>
    <property type="match status" value="1"/>
</dbReference>
<dbReference type="PANTHER" id="PTHR30546">
    <property type="entry name" value="FLAVODOXIN-RELATED PROTEIN WRBA-RELATED"/>
    <property type="match status" value="1"/>
</dbReference>
<dbReference type="InterPro" id="IPR029039">
    <property type="entry name" value="Flavoprotein-like_sf"/>
</dbReference>
<protein>
    <submittedName>
        <fullName evidence="4">Flavodoxin family protein</fullName>
    </submittedName>
</protein>
<dbReference type="PROSITE" id="PS50902">
    <property type="entry name" value="FLAVODOXIN_LIKE"/>
    <property type="match status" value="1"/>
</dbReference>
<keyword evidence="5" id="KW-1185">Reference proteome</keyword>
<dbReference type="PANTHER" id="PTHR30546:SF23">
    <property type="entry name" value="FLAVOPROTEIN-LIKE PROTEIN YCP4-RELATED"/>
    <property type="match status" value="1"/>
</dbReference>
<dbReference type="InterPro" id="IPR008254">
    <property type="entry name" value="Flavodoxin/NO_synth"/>
</dbReference>
<keyword evidence="1" id="KW-0285">Flavoprotein</keyword>
<comment type="caution">
    <text evidence="4">The sequence shown here is derived from an EMBL/GenBank/DDBJ whole genome shotgun (WGS) entry which is preliminary data.</text>
</comment>
<evidence type="ECO:0000259" key="3">
    <source>
        <dbReference type="PROSITE" id="PS50902"/>
    </source>
</evidence>
<dbReference type="Gene3D" id="3.40.50.360">
    <property type="match status" value="1"/>
</dbReference>
<dbReference type="RefSeq" id="WP_274165010.1">
    <property type="nucleotide sequence ID" value="NZ_JAJUBC010000014.1"/>
</dbReference>
<reference evidence="4" key="1">
    <citation type="submission" date="2021-12" db="EMBL/GenBank/DDBJ databases">
        <title>Enterovibrio ZSDZ35 sp. nov. and Enterovibrio ZSDZ42 sp. nov., isolated from coastal seawater in Qingdao.</title>
        <authorList>
            <person name="Zhang P."/>
        </authorList>
    </citation>
    <scope>NUCLEOTIDE SEQUENCE</scope>
    <source>
        <strain evidence="4">ZSDZ42</strain>
    </source>
</reference>
<organism evidence="4 5">
    <name type="scientific">Enterovibrio gelatinilyticus</name>
    <dbReference type="NCBI Taxonomy" id="2899819"/>
    <lineage>
        <taxon>Bacteria</taxon>
        <taxon>Pseudomonadati</taxon>
        <taxon>Pseudomonadota</taxon>
        <taxon>Gammaproteobacteria</taxon>
        <taxon>Vibrionales</taxon>
        <taxon>Vibrionaceae</taxon>
        <taxon>Enterovibrio</taxon>
    </lineage>
</organism>
<sequence>MKNIAIVYFSKTGSTENMALAIAEGAKQHGAKVLTHAIAGTEIIEGRFKNDALFEKLENMDAIIFGSPTYMGGPAAQFKAFVDASSETWSKQLWHNKLAAGFTVGGSPCGEVQSTIENFYILATQHSMLWVGIDAPEGTSSKTFNRLNSSLGVIGMVDDEGQLDGIDIKTAMRLGTRVAELVQRT</sequence>
<dbReference type="Pfam" id="PF03358">
    <property type="entry name" value="FMN_red"/>
    <property type="match status" value="1"/>
</dbReference>
<name>A0ABT5R1N7_9GAMM</name>
<accession>A0ABT5R1N7</accession>
<feature type="domain" description="Flavodoxin-like" evidence="3">
    <location>
        <begin position="4"/>
        <end position="185"/>
    </location>
</feature>
<evidence type="ECO:0000313" key="4">
    <source>
        <dbReference type="EMBL" id="MDD1794180.1"/>
    </source>
</evidence>
<gene>
    <name evidence="4" type="ORF">LRP50_13645</name>
</gene>
<dbReference type="InterPro" id="IPR005025">
    <property type="entry name" value="FMN_Rdtase-like_dom"/>
</dbReference>
<proteinExistence type="predicted"/>
<keyword evidence="2" id="KW-0288">FMN</keyword>
<evidence type="ECO:0000313" key="5">
    <source>
        <dbReference type="Proteomes" id="UP001149400"/>
    </source>
</evidence>